<dbReference type="GO" id="GO:0006508">
    <property type="term" value="P:proteolysis"/>
    <property type="evidence" value="ECO:0007669"/>
    <property type="project" value="UniProtKB-KW"/>
</dbReference>
<dbReference type="PANTHER" id="PTHR14218">
    <property type="entry name" value="PROTEASE S8 TRIPEPTIDYL PEPTIDASE I CLN2"/>
    <property type="match status" value="1"/>
</dbReference>
<dbReference type="PROSITE" id="PS51695">
    <property type="entry name" value="SEDOLISIN"/>
    <property type="match status" value="1"/>
</dbReference>
<sequence length="523" mass="54848">MSSDEQRIPLAGSAREVPAQAEQVGQPDPAEELQVTLRLRGRQQFAARAATAEPMTRHDFAQAYGTSPDDLDRVERFAHEHQLTVVEASAERRTVVLGGTVAQLEAAFAVQLQLYRWQGQQFRGRSGELSVPADLDGIIQGIFGLDDRPQARPQFRYPGAGPGIAHPQAVTQSFTPLQLAQVYNFPPELDGRGQTIAIIELGGGYRTADLKAYFQRLGVPQPKVSAVSVDGARNRPTGDPNGADGEVMLDIEVAGALAPGAHIAVYFAPNTDAGFLNAITRAVHDSVRRPSVISISWGAPENAWTVQAMQAMTDAFTEAGMLGVTVLAAAGDDGSSDRAADGRAHTDFPASSPACTGCGGTRLTVEGERITAEVVWNNGPGAGATGGGVSDTFDLPDYQRAAGVPVSANPGQRVGRGVPDVSGVADPQTGYQVRVDGLDTVIGGTSAVSPLWAGLVARLNQARQQSGKGTLGFLNPRLYPLGAIRDITDGSNGAYTAQPGWDACTGLGSPDGVRLLETLQAQP</sequence>
<evidence type="ECO:0000256" key="6">
    <source>
        <dbReference type="ARBA" id="ARBA00022837"/>
    </source>
</evidence>
<organism evidence="10">
    <name type="scientific">Deinococcus sonorensis KR-87</name>
    <dbReference type="NCBI Taxonomy" id="694439"/>
    <lineage>
        <taxon>Bacteria</taxon>
        <taxon>Thermotogati</taxon>
        <taxon>Deinococcota</taxon>
        <taxon>Deinococci</taxon>
        <taxon>Deinococcales</taxon>
        <taxon>Deinococcaceae</taxon>
        <taxon>Deinococcus</taxon>
    </lineage>
</organism>
<dbReference type="Gene3D" id="3.40.50.200">
    <property type="entry name" value="Peptidase S8/S53 domain"/>
    <property type="match status" value="1"/>
</dbReference>
<proteinExistence type="predicted"/>
<gene>
    <name evidence="10" type="ORF">ABOD76_20460</name>
</gene>
<dbReference type="CDD" id="cd11377">
    <property type="entry name" value="Pro-peptidase_S53"/>
    <property type="match status" value="1"/>
</dbReference>
<keyword evidence="4 10" id="KW-0378">Hydrolase</keyword>
<evidence type="ECO:0000256" key="4">
    <source>
        <dbReference type="ARBA" id="ARBA00022801"/>
    </source>
</evidence>
<evidence type="ECO:0000256" key="3">
    <source>
        <dbReference type="ARBA" id="ARBA00022723"/>
    </source>
</evidence>
<dbReference type="SUPFAM" id="SSF52743">
    <property type="entry name" value="Subtilisin-like"/>
    <property type="match status" value="1"/>
</dbReference>
<dbReference type="GO" id="GO:0008240">
    <property type="term" value="F:tripeptidyl-peptidase activity"/>
    <property type="evidence" value="ECO:0007669"/>
    <property type="project" value="TreeGrafter"/>
</dbReference>
<keyword evidence="7" id="KW-0865">Zymogen</keyword>
<dbReference type="KEGG" id="dsc:ABOD76_20460"/>
<dbReference type="EC" id="3.4.-.-" evidence="10"/>
<dbReference type="InterPro" id="IPR000209">
    <property type="entry name" value="Peptidase_S8/S53_dom"/>
</dbReference>
<accession>A0AAU7UG10</accession>
<reference evidence="10" key="1">
    <citation type="submission" date="2024-06" db="EMBL/GenBank/DDBJ databases">
        <title>Draft Genome Sequence of Deinococcus sonorensis Type Strain KR-87, a Biofilm Producing Representative of the Genus Deinococcus.</title>
        <authorList>
            <person name="Boren L.S."/>
            <person name="Grosso R.A."/>
            <person name="Hugenberg-Cox A.N."/>
            <person name="Hill J.T.E."/>
            <person name="Albert C.M."/>
            <person name="Tuohy J.M."/>
        </authorList>
    </citation>
    <scope>NUCLEOTIDE SEQUENCE</scope>
    <source>
        <strain evidence="10">KR-87</strain>
        <plasmid evidence="10">pDson02</plasmid>
    </source>
</reference>
<dbReference type="CDD" id="cd04056">
    <property type="entry name" value="Peptidases_S53"/>
    <property type="match status" value="1"/>
</dbReference>
<evidence type="ECO:0000313" key="10">
    <source>
        <dbReference type="EMBL" id="XBV87425.1"/>
    </source>
</evidence>
<dbReference type="AlphaFoldDB" id="A0AAU7UG10"/>
<keyword evidence="10" id="KW-0614">Plasmid</keyword>
<keyword evidence="6" id="KW-0106">Calcium</keyword>
<dbReference type="EMBL" id="CP158300">
    <property type="protein sequence ID" value="XBV87425.1"/>
    <property type="molecule type" value="Genomic_DNA"/>
</dbReference>
<evidence type="ECO:0000256" key="1">
    <source>
        <dbReference type="ARBA" id="ARBA00001913"/>
    </source>
</evidence>
<dbReference type="InterPro" id="IPR036852">
    <property type="entry name" value="Peptidase_S8/S53_dom_sf"/>
</dbReference>
<dbReference type="GO" id="GO:0046872">
    <property type="term" value="F:metal ion binding"/>
    <property type="evidence" value="ECO:0007669"/>
    <property type="project" value="UniProtKB-KW"/>
</dbReference>
<evidence type="ECO:0000256" key="5">
    <source>
        <dbReference type="ARBA" id="ARBA00022825"/>
    </source>
</evidence>
<evidence type="ECO:0000256" key="2">
    <source>
        <dbReference type="ARBA" id="ARBA00022670"/>
    </source>
</evidence>
<protein>
    <submittedName>
        <fullName evidence="10">S53 family peptidase</fullName>
        <ecNumber evidence="10">3.4.-.-</ecNumber>
    </submittedName>
</protein>
<keyword evidence="5" id="KW-0720">Serine protease</keyword>
<dbReference type="InterPro" id="IPR030400">
    <property type="entry name" value="Sedolisin_dom"/>
</dbReference>
<dbReference type="PANTHER" id="PTHR14218:SF15">
    <property type="entry name" value="TRIPEPTIDYL-PEPTIDASE 1"/>
    <property type="match status" value="1"/>
</dbReference>
<feature type="region of interest" description="Disordered" evidence="8">
    <location>
        <begin position="1"/>
        <end position="30"/>
    </location>
</feature>
<keyword evidence="2" id="KW-0645">Protease</keyword>
<dbReference type="Pfam" id="PF00082">
    <property type="entry name" value="Peptidase_S8"/>
    <property type="match status" value="1"/>
</dbReference>
<dbReference type="Pfam" id="PF09286">
    <property type="entry name" value="Pro-kuma_activ"/>
    <property type="match status" value="1"/>
</dbReference>
<evidence type="ECO:0000256" key="7">
    <source>
        <dbReference type="ARBA" id="ARBA00023145"/>
    </source>
</evidence>
<name>A0AAU7UG10_9DEIO</name>
<evidence type="ECO:0000256" key="8">
    <source>
        <dbReference type="SAM" id="MobiDB-lite"/>
    </source>
</evidence>
<dbReference type="InterPro" id="IPR050819">
    <property type="entry name" value="Tripeptidyl-peptidase_I"/>
</dbReference>
<dbReference type="GO" id="GO:0004252">
    <property type="term" value="F:serine-type endopeptidase activity"/>
    <property type="evidence" value="ECO:0007669"/>
    <property type="project" value="InterPro"/>
</dbReference>
<feature type="region of interest" description="Disordered" evidence="8">
    <location>
        <begin position="403"/>
        <end position="425"/>
    </location>
</feature>
<dbReference type="SUPFAM" id="SSF54897">
    <property type="entry name" value="Protease propeptides/inhibitors"/>
    <property type="match status" value="1"/>
</dbReference>
<dbReference type="InterPro" id="IPR015366">
    <property type="entry name" value="S53_propep"/>
</dbReference>
<dbReference type="SMART" id="SM00944">
    <property type="entry name" value="Pro-kuma_activ"/>
    <property type="match status" value="1"/>
</dbReference>
<evidence type="ECO:0000259" key="9">
    <source>
        <dbReference type="PROSITE" id="PS51695"/>
    </source>
</evidence>
<feature type="domain" description="Peptidase S53" evidence="9">
    <location>
        <begin position="173"/>
        <end position="522"/>
    </location>
</feature>
<comment type="cofactor">
    <cofactor evidence="1">
        <name>Ca(2+)</name>
        <dbReference type="ChEBI" id="CHEBI:29108"/>
    </cofactor>
</comment>
<geneLocation type="plasmid" evidence="10">
    <name>pDson02</name>
</geneLocation>
<keyword evidence="3" id="KW-0479">Metal-binding</keyword>
<dbReference type="RefSeq" id="WP_350245573.1">
    <property type="nucleotide sequence ID" value="NZ_CP158300.1"/>
</dbReference>